<evidence type="ECO:0000256" key="1">
    <source>
        <dbReference type="ARBA" id="ARBA00007905"/>
    </source>
</evidence>
<dbReference type="SUPFAM" id="SSF51430">
    <property type="entry name" value="NAD(P)-linked oxidoreductase"/>
    <property type="match status" value="1"/>
</dbReference>
<evidence type="ECO:0000313" key="5">
    <source>
        <dbReference type="EMBL" id="KAK8877413.1"/>
    </source>
</evidence>
<dbReference type="CDD" id="cd19071">
    <property type="entry name" value="AKR_AKR1-5-like"/>
    <property type="match status" value="1"/>
</dbReference>
<dbReference type="Pfam" id="PF00248">
    <property type="entry name" value="Aldo_ket_red"/>
    <property type="match status" value="1"/>
</dbReference>
<dbReference type="InterPro" id="IPR036812">
    <property type="entry name" value="NAD(P)_OxRdtase_dom_sf"/>
</dbReference>
<dbReference type="InterPro" id="IPR020471">
    <property type="entry name" value="AKR"/>
</dbReference>
<evidence type="ECO:0000259" key="4">
    <source>
        <dbReference type="Pfam" id="PF00248"/>
    </source>
</evidence>
<feature type="domain" description="NADP-dependent oxidoreductase" evidence="4">
    <location>
        <begin position="44"/>
        <end position="310"/>
    </location>
</feature>
<evidence type="ECO:0000256" key="3">
    <source>
        <dbReference type="ARBA" id="ARBA00023002"/>
    </source>
</evidence>
<reference evidence="5 6" key="1">
    <citation type="journal article" date="2024" name="IMA Fungus">
        <title>Apiospora arundinis, a panoply of carbohydrate-active enzymes and secondary metabolites.</title>
        <authorList>
            <person name="Sorensen T."/>
            <person name="Petersen C."/>
            <person name="Muurmann A.T."/>
            <person name="Christiansen J.V."/>
            <person name="Brundto M.L."/>
            <person name="Overgaard C.K."/>
            <person name="Boysen A.T."/>
            <person name="Wollenberg R.D."/>
            <person name="Larsen T.O."/>
            <person name="Sorensen J.L."/>
            <person name="Nielsen K.L."/>
            <person name="Sondergaard T.E."/>
        </authorList>
    </citation>
    <scope>NUCLEOTIDE SEQUENCE [LARGE SCALE GENOMIC DNA]</scope>
    <source>
        <strain evidence="5 6">AAU 773</strain>
    </source>
</reference>
<dbReference type="Gene3D" id="3.20.20.100">
    <property type="entry name" value="NADP-dependent oxidoreductase domain"/>
    <property type="match status" value="1"/>
</dbReference>
<dbReference type="PRINTS" id="PR00069">
    <property type="entry name" value="ALDKETRDTASE"/>
</dbReference>
<dbReference type="PROSITE" id="PS00062">
    <property type="entry name" value="ALDOKETO_REDUCTASE_2"/>
    <property type="match status" value="1"/>
</dbReference>
<comment type="similarity">
    <text evidence="1">Belongs to the aldo/keto reductase family.</text>
</comment>
<dbReference type="PANTHER" id="PTHR43827">
    <property type="entry name" value="2,5-DIKETO-D-GLUCONIC ACID REDUCTASE"/>
    <property type="match status" value="1"/>
</dbReference>
<organism evidence="5 6">
    <name type="scientific">Apiospora arundinis</name>
    <dbReference type="NCBI Taxonomy" id="335852"/>
    <lineage>
        <taxon>Eukaryota</taxon>
        <taxon>Fungi</taxon>
        <taxon>Dikarya</taxon>
        <taxon>Ascomycota</taxon>
        <taxon>Pezizomycotina</taxon>
        <taxon>Sordariomycetes</taxon>
        <taxon>Xylariomycetidae</taxon>
        <taxon>Amphisphaeriales</taxon>
        <taxon>Apiosporaceae</taxon>
        <taxon>Apiospora</taxon>
    </lineage>
</organism>
<dbReference type="Proteomes" id="UP001390339">
    <property type="component" value="Unassembled WGS sequence"/>
</dbReference>
<proteinExistence type="inferred from homology"/>
<keyword evidence="2" id="KW-0521">NADP</keyword>
<comment type="caution">
    <text evidence="5">The sequence shown here is derived from an EMBL/GenBank/DDBJ whole genome shotgun (WGS) entry which is preliminary data.</text>
</comment>
<dbReference type="InterPro" id="IPR023210">
    <property type="entry name" value="NADP_OxRdtase_dom"/>
</dbReference>
<dbReference type="PANTHER" id="PTHR43827:SF3">
    <property type="entry name" value="NADP-DEPENDENT OXIDOREDUCTASE DOMAIN-CONTAINING PROTEIN"/>
    <property type="match status" value="1"/>
</dbReference>
<protein>
    <submittedName>
        <fullName evidence="5">Aldo/keto reductase</fullName>
    </submittedName>
</protein>
<gene>
    <name evidence="5" type="ORF">PGQ11_002359</name>
</gene>
<evidence type="ECO:0000313" key="6">
    <source>
        <dbReference type="Proteomes" id="UP001390339"/>
    </source>
</evidence>
<accession>A0ABR2JIG9</accession>
<evidence type="ECO:0000256" key="2">
    <source>
        <dbReference type="ARBA" id="ARBA00022857"/>
    </source>
</evidence>
<name>A0ABR2JIG9_9PEZI</name>
<keyword evidence="3" id="KW-0560">Oxidoreductase</keyword>
<dbReference type="InterPro" id="IPR018170">
    <property type="entry name" value="Aldo/ket_reductase_CS"/>
</dbReference>
<dbReference type="PIRSF" id="PIRSF000097">
    <property type="entry name" value="AKR"/>
    <property type="match status" value="1"/>
</dbReference>
<dbReference type="EMBL" id="JAPCWZ010000002">
    <property type="protein sequence ID" value="KAK8877413.1"/>
    <property type="molecule type" value="Genomic_DNA"/>
</dbReference>
<keyword evidence="6" id="KW-1185">Reference proteome</keyword>
<sequence length="345" mass="38728">MAFGRALAAAAIVAAALLVLLRTEYDYASLGSFNLTKEKHIPQLGLGTWLSDRDEVAHAVEYALGNGYDHIDAALIYKNEDQTGKGIKDSGVDRSKIWVTSKLWNSDHRKSEAEAAIKKSIADLGVDYLDLYLMHWPVAFVPGEGTRLDTDTSIVDTWRTMEDLVRKNYTRYIGISNFARAEVQAILDVCNICPYAHEFETHPYLQQQDFVDWHRRADVDIKVIAYSPLANTNPTYRDKKGSLVDPIFKDPFWTKLAAAKNATVPQAVLAWGMQRGTVVIPKSAHEKHIDENRGALEVQFSKGEMRDIAKQDKKVRMNDPGKSWGVKLFADLDDPTDLDGEDTEL</sequence>